<feature type="region of interest" description="Disordered" evidence="2">
    <location>
        <begin position="1"/>
        <end position="23"/>
    </location>
</feature>
<dbReference type="Gene3D" id="1.25.40.590">
    <property type="entry name" value="Type IV / VI secretion system, DotU"/>
    <property type="match status" value="1"/>
</dbReference>
<evidence type="ECO:0000259" key="3">
    <source>
        <dbReference type="PROSITE" id="PS51123"/>
    </source>
</evidence>
<feature type="domain" description="OmpA-like" evidence="3">
    <location>
        <begin position="334"/>
        <end position="452"/>
    </location>
</feature>
<keyword evidence="5" id="KW-1185">Reference proteome</keyword>
<dbReference type="GO" id="GO:0016020">
    <property type="term" value="C:membrane"/>
    <property type="evidence" value="ECO:0007669"/>
    <property type="project" value="UniProtKB-UniRule"/>
</dbReference>
<dbReference type="Pfam" id="PF00691">
    <property type="entry name" value="OmpA"/>
    <property type="match status" value="1"/>
</dbReference>
<evidence type="ECO:0000313" key="5">
    <source>
        <dbReference type="Proteomes" id="UP000028602"/>
    </source>
</evidence>
<dbReference type="Gene3D" id="3.30.1330.60">
    <property type="entry name" value="OmpA-like domain"/>
    <property type="match status" value="1"/>
</dbReference>
<dbReference type="eggNOG" id="COG1360">
    <property type="taxonomic scope" value="Bacteria"/>
</dbReference>
<name>A0A085JAH4_9GAMM</name>
<dbReference type="SUPFAM" id="SSF103088">
    <property type="entry name" value="OmpA-like"/>
    <property type="match status" value="1"/>
</dbReference>
<dbReference type="AlphaFoldDB" id="A0A085JAH4"/>
<dbReference type="PROSITE" id="PS51123">
    <property type="entry name" value="OMPA_2"/>
    <property type="match status" value="1"/>
</dbReference>
<dbReference type="Pfam" id="PF09850">
    <property type="entry name" value="DotU"/>
    <property type="match status" value="1"/>
</dbReference>
<dbReference type="NCBIfam" id="NF038228">
    <property type="entry name" value="IcmH_DotU_IVB"/>
    <property type="match status" value="1"/>
</dbReference>
<protein>
    <submittedName>
        <fullName evidence="4">Outer membrane protein A</fullName>
    </submittedName>
</protein>
<dbReference type="InterPro" id="IPR006665">
    <property type="entry name" value="OmpA-like"/>
</dbReference>
<comment type="caution">
    <text evidence="4">The sequence shown here is derived from an EMBL/GenBank/DDBJ whole genome shotgun (WGS) entry which is preliminary data.</text>
</comment>
<dbReference type="NCBIfam" id="TIGR03350">
    <property type="entry name" value="type_VI_ompA"/>
    <property type="match status" value="1"/>
</dbReference>
<dbReference type="RefSeq" id="WP_029989934.1">
    <property type="nucleotide sequence ID" value="NZ_ATMJ01000013.1"/>
</dbReference>
<dbReference type="Proteomes" id="UP000028602">
    <property type="component" value="Unassembled WGS sequence"/>
</dbReference>
<dbReference type="InterPro" id="IPR050330">
    <property type="entry name" value="Bact_OuterMem_StrucFunc"/>
</dbReference>
<organism evidence="4 5">
    <name type="scientific">Tatumella ptyseos ATCC 33301</name>
    <dbReference type="NCBI Taxonomy" id="1005995"/>
    <lineage>
        <taxon>Bacteria</taxon>
        <taxon>Pseudomonadati</taxon>
        <taxon>Pseudomonadota</taxon>
        <taxon>Gammaproteobacteria</taxon>
        <taxon>Enterobacterales</taxon>
        <taxon>Erwiniaceae</taxon>
        <taxon>Tatumella</taxon>
    </lineage>
</organism>
<evidence type="ECO:0000256" key="1">
    <source>
        <dbReference type="PROSITE-ProRule" id="PRU00473"/>
    </source>
</evidence>
<dbReference type="PANTHER" id="PTHR30329">
    <property type="entry name" value="STATOR ELEMENT OF FLAGELLAR MOTOR COMPLEX"/>
    <property type="match status" value="1"/>
</dbReference>
<gene>
    <name evidence="4" type="ORF">GTPT_3075</name>
</gene>
<dbReference type="InterPro" id="IPR036737">
    <property type="entry name" value="OmpA-like_sf"/>
</dbReference>
<dbReference type="OrthoDB" id="345640at2"/>
<proteinExistence type="predicted"/>
<dbReference type="EMBL" id="JMPR01000047">
    <property type="protein sequence ID" value="KFD17470.1"/>
    <property type="molecule type" value="Genomic_DNA"/>
</dbReference>
<dbReference type="NCBIfam" id="TIGR03349">
    <property type="entry name" value="IV_VI_DotU"/>
    <property type="match status" value="1"/>
</dbReference>
<evidence type="ECO:0000313" key="4">
    <source>
        <dbReference type="EMBL" id="KFD17470.1"/>
    </source>
</evidence>
<dbReference type="InterPro" id="IPR038522">
    <property type="entry name" value="T4/T6SS_DotU_sf"/>
</dbReference>
<sequence length="452" mass="50672">MKTENAQEVPPQQQASGEEEGWGDFLLDKSDLWESEEEIPSGHPEYQYVPLQHERISAVFETDPEHVRSRIPAVKAASDPLLEAAKPLLRAISEMPREMNDLRHAVSLREILKREINYFTMLCDEVNIPWKKMAIVRYCLCTALDEAAHSTRWGTETGWSQNNLLNYFENDNDGGTKFFLLIGRIAMSPAEYIDVIGILLRILGLGFEGRYSIQHDGERQLIKIRQRLLTLLQSHRRQQALPAIMGILPEYPPVSRRRWHLPLRTTLIISGAILAISWLNDSYRLFVARQPLLAAIRALYPVPAPELFPFPRLRLSLLLQPEIRQQLLTVSEDDQQSHVVLSSDHTFESGSARLSPAMSEVISRVATQINQVNGSVRVIGHTDSIPVRQGAIKDNAMLSSLRARAVADVLIASGIPADRVSVQGMAAGQPIASNATAAGRSANRRVELFVTY</sequence>
<accession>A0A085JAH4</accession>
<dbReference type="PANTHER" id="PTHR30329:SF19">
    <property type="entry name" value="OUTER MEMBRANE PROTEIN, OMPA FAMILY"/>
    <property type="match status" value="1"/>
</dbReference>
<evidence type="ECO:0000256" key="2">
    <source>
        <dbReference type="SAM" id="MobiDB-lite"/>
    </source>
</evidence>
<feature type="compositionally biased region" description="Polar residues" evidence="2">
    <location>
        <begin position="1"/>
        <end position="16"/>
    </location>
</feature>
<reference evidence="4 5" key="1">
    <citation type="submission" date="2014-05" db="EMBL/GenBank/DDBJ databases">
        <title>ATOL: Assembling a taxonomically balanced genome-scale reconstruction of the evolutionary history of the Enterobacteriaceae.</title>
        <authorList>
            <person name="Plunkett G.III."/>
            <person name="Neeno-Eckwall E.C."/>
            <person name="Glasner J.D."/>
            <person name="Perna N.T."/>
        </authorList>
    </citation>
    <scope>NUCLEOTIDE SEQUENCE [LARGE SCALE GENOMIC DNA]</scope>
    <source>
        <strain evidence="4 5">ATCC 33301</strain>
    </source>
</reference>
<dbReference type="CDD" id="cd07185">
    <property type="entry name" value="OmpA_C-like"/>
    <property type="match status" value="1"/>
</dbReference>
<dbReference type="InterPro" id="IPR017733">
    <property type="entry name" value="OmpA-like_dom_proteobacteria"/>
</dbReference>
<dbReference type="InterPro" id="IPR017732">
    <property type="entry name" value="T4/T6SS_DotU"/>
</dbReference>
<dbReference type="eggNOG" id="COG3455">
    <property type="taxonomic scope" value="Bacteria"/>
</dbReference>
<keyword evidence="1" id="KW-0472">Membrane</keyword>